<proteinExistence type="predicted"/>
<comment type="caution">
    <text evidence="4">The sequence shown here is derived from an EMBL/GenBank/DDBJ whole genome shotgun (WGS) entry which is preliminary data.</text>
</comment>
<organism evidence="4 5">
    <name type="scientific">Parenemella sanctibonifatiensis</name>
    <dbReference type="NCBI Taxonomy" id="2016505"/>
    <lineage>
        <taxon>Bacteria</taxon>
        <taxon>Bacillati</taxon>
        <taxon>Actinomycetota</taxon>
        <taxon>Actinomycetes</taxon>
        <taxon>Propionibacteriales</taxon>
        <taxon>Propionibacteriaceae</taxon>
        <taxon>Parenemella</taxon>
    </lineage>
</organism>
<gene>
    <name evidence="4" type="ORF">CGZ91_06045</name>
    <name evidence="3" type="ORF">CGZ92_09355</name>
</gene>
<dbReference type="RefSeq" id="WP_094451103.1">
    <property type="nucleotide sequence ID" value="NZ_NMVI01000018.1"/>
</dbReference>
<dbReference type="OrthoDB" id="7182479at2"/>
<protein>
    <recommendedName>
        <fullName evidence="2">Type VII secretion system protein EssD-like domain-containing protein</fullName>
    </recommendedName>
</protein>
<keyword evidence="5" id="KW-1185">Reference proteome</keyword>
<evidence type="ECO:0000313" key="3">
    <source>
        <dbReference type="EMBL" id="OYN86536.1"/>
    </source>
</evidence>
<feature type="region of interest" description="Disordered" evidence="1">
    <location>
        <begin position="64"/>
        <end position="100"/>
    </location>
</feature>
<evidence type="ECO:0000313" key="5">
    <source>
        <dbReference type="Proteomes" id="UP000216300"/>
    </source>
</evidence>
<reference evidence="5 6" key="1">
    <citation type="submission" date="2017-07" db="EMBL/GenBank/DDBJ databases">
        <title>Draft whole genome sequences of clinical Proprionibacteriaceae strains.</title>
        <authorList>
            <person name="Bernier A.-M."/>
            <person name="Bernard K."/>
            <person name="Domingo M.-C."/>
        </authorList>
    </citation>
    <scope>NUCLEOTIDE SEQUENCE [LARGE SCALE GENOMIC DNA]</scope>
    <source>
        <strain evidence="4 5">NML 150081</strain>
        <strain evidence="3 6">NML 160184</strain>
    </source>
</reference>
<dbReference type="EMBL" id="NMVJ01000006">
    <property type="protein sequence ID" value="OYN91028.1"/>
    <property type="molecule type" value="Genomic_DNA"/>
</dbReference>
<feature type="compositionally biased region" description="Basic and acidic residues" evidence="1">
    <location>
        <begin position="64"/>
        <end position="96"/>
    </location>
</feature>
<evidence type="ECO:0000313" key="6">
    <source>
        <dbReference type="Proteomes" id="UP000216533"/>
    </source>
</evidence>
<dbReference type="Proteomes" id="UP000216300">
    <property type="component" value="Unassembled WGS sequence"/>
</dbReference>
<sequence>MAKKPPKALLKGIFKKADEYLDHFVPPTRGYRPQQLKPNQKYTAGEFNYKYETDDLGRIKKAEADKLQLTKRDDRLSHQDKTPGKRDGDHAGHVFGDRFGGSPEVDNLLSQAADVNLGSYKKLENEWADALEAGKDVKVKVEPKYDGDGMRPTEFKVNYTVTPPGKVKTEVIKQ</sequence>
<accession>A0A255E4V5</accession>
<dbReference type="Pfam" id="PF13930">
    <property type="entry name" value="Endonuclea_NS_2"/>
    <property type="match status" value="1"/>
</dbReference>
<dbReference type="EMBL" id="NMVI01000018">
    <property type="protein sequence ID" value="OYN86536.1"/>
    <property type="molecule type" value="Genomic_DNA"/>
</dbReference>
<evidence type="ECO:0000256" key="1">
    <source>
        <dbReference type="SAM" id="MobiDB-lite"/>
    </source>
</evidence>
<dbReference type="InterPro" id="IPR044927">
    <property type="entry name" value="Endonuclea_NS_2"/>
</dbReference>
<dbReference type="InterPro" id="IPR044929">
    <property type="entry name" value="DNA/RNA_non-sp_Endonuclease_sf"/>
</dbReference>
<evidence type="ECO:0000313" key="4">
    <source>
        <dbReference type="EMBL" id="OYN91028.1"/>
    </source>
</evidence>
<dbReference type="Gene3D" id="3.40.570.10">
    <property type="entry name" value="Extracellular Endonuclease, subunit A"/>
    <property type="match status" value="1"/>
</dbReference>
<dbReference type="Proteomes" id="UP000216533">
    <property type="component" value="Unassembled WGS sequence"/>
</dbReference>
<name>A0A255EHN0_9ACTN</name>
<feature type="domain" description="Type VII secretion system protein EssD-like" evidence="2">
    <location>
        <begin position="38"/>
        <end position="161"/>
    </location>
</feature>
<evidence type="ECO:0000259" key="2">
    <source>
        <dbReference type="Pfam" id="PF13930"/>
    </source>
</evidence>
<dbReference type="AlphaFoldDB" id="A0A255EHN0"/>
<accession>A0A255EHN0</accession>